<comment type="caution">
    <text evidence="1">The sequence shown here is derived from an EMBL/GenBank/DDBJ whole genome shotgun (WGS) entry which is preliminary data.</text>
</comment>
<keyword evidence="2" id="KW-1185">Reference proteome</keyword>
<accession>A0ABT5X676</accession>
<dbReference type="Proteomes" id="UP001220010">
    <property type="component" value="Unassembled WGS sequence"/>
</dbReference>
<gene>
    <name evidence="1" type="ORF">P0O15_03275</name>
</gene>
<proteinExistence type="predicted"/>
<reference evidence="1 2" key="1">
    <citation type="submission" date="2023-03" db="EMBL/GenBank/DDBJ databases">
        <title>WGS of Methanotrichaceae archaeon Mx.</title>
        <authorList>
            <person name="Sorokin D.Y."/>
            <person name="Merkel A.Y."/>
        </authorList>
    </citation>
    <scope>NUCLEOTIDE SEQUENCE [LARGE SCALE GENOMIC DNA]</scope>
    <source>
        <strain evidence="1 2">Mx</strain>
    </source>
</reference>
<organism evidence="1 2">
    <name type="scientific">Candidatus Methanocrinis natronophilus</name>
    <dbReference type="NCBI Taxonomy" id="3033396"/>
    <lineage>
        <taxon>Archaea</taxon>
        <taxon>Methanobacteriati</taxon>
        <taxon>Methanobacteriota</taxon>
        <taxon>Stenosarchaea group</taxon>
        <taxon>Methanomicrobia</taxon>
        <taxon>Methanotrichales</taxon>
        <taxon>Methanotrichaceae</taxon>
        <taxon>Methanocrinis</taxon>
    </lineage>
</organism>
<sequence>MDQVRGKAPSHDVGLNVVGDSDGSLFDELHPQEDGIAVELGVDYGVGEEELEDLR</sequence>
<dbReference type="RefSeq" id="WP_316965952.1">
    <property type="nucleotide sequence ID" value="NZ_JARFPK010000009.1"/>
</dbReference>
<evidence type="ECO:0000313" key="1">
    <source>
        <dbReference type="EMBL" id="MDF0590196.1"/>
    </source>
</evidence>
<name>A0ABT5X676_9EURY</name>
<dbReference type="EMBL" id="JARFPK010000009">
    <property type="protein sequence ID" value="MDF0590196.1"/>
    <property type="molecule type" value="Genomic_DNA"/>
</dbReference>
<protein>
    <submittedName>
        <fullName evidence="1">Uncharacterized protein</fullName>
    </submittedName>
</protein>
<evidence type="ECO:0000313" key="2">
    <source>
        <dbReference type="Proteomes" id="UP001220010"/>
    </source>
</evidence>